<dbReference type="InterPro" id="IPR036389">
    <property type="entry name" value="RNase_III_sf"/>
</dbReference>
<protein>
    <recommendedName>
        <fullName evidence="2">RNase III domain-containing protein</fullName>
    </recommendedName>
</protein>
<dbReference type="SMART" id="SM00535">
    <property type="entry name" value="RIBOc"/>
    <property type="match status" value="1"/>
</dbReference>
<feature type="domain" description="RNase III" evidence="2">
    <location>
        <begin position="25"/>
        <end position="170"/>
    </location>
</feature>
<dbReference type="EMBL" id="JAYDYQ010001087">
    <property type="protein sequence ID" value="KAK4490294.1"/>
    <property type="molecule type" value="Genomic_DNA"/>
</dbReference>
<organism evidence="3 4">
    <name type="scientific">Penstemon davidsonii</name>
    <dbReference type="NCBI Taxonomy" id="160366"/>
    <lineage>
        <taxon>Eukaryota</taxon>
        <taxon>Viridiplantae</taxon>
        <taxon>Streptophyta</taxon>
        <taxon>Embryophyta</taxon>
        <taxon>Tracheophyta</taxon>
        <taxon>Spermatophyta</taxon>
        <taxon>Magnoliopsida</taxon>
        <taxon>eudicotyledons</taxon>
        <taxon>Gunneridae</taxon>
        <taxon>Pentapetalae</taxon>
        <taxon>asterids</taxon>
        <taxon>lamiids</taxon>
        <taxon>Lamiales</taxon>
        <taxon>Plantaginaceae</taxon>
        <taxon>Cheloneae</taxon>
        <taxon>Penstemon</taxon>
    </lineage>
</organism>
<dbReference type="PANTHER" id="PTHR14950">
    <property type="entry name" value="DICER-RELATED"/>
    <property type="match status" value="1"/>
</dbReference>
<sequence length="270" mass="31122">MEDVEKLVHSMQNHDLENQSRQNLVQEIKAIIGYEFKDSNLLEQAFTHHSYLDQDKSSIESYERLEYVGDALLNFLTAREHYLSYPDLAPGQLTKLRAANVDTEKLARVAFNFKLHKFLRHKKPLLAKQIEEFEKEILEYPIHSTGLIDAPKNLADLVESLVGAIYMDSNSMDTTWKIVEKLLDPMITPSTVQTHPVTMLYEECQKNKARVDCKDFWDETGEIEFIVDGDSIGKAKYTAKKSIANNRAAQEAYRKFIEKLSQENTGHDQH</sequence>
<evidence type="ECO:0000256" key="1">
    <source>
        <dbReference type="ARBA" id="ARBA00022801"/>
    </source>
</evidence>
<dbReference type="CDD" id="cd00593">
    <property type="entry name" value="RIBOc"/>
    <property type="match status" value="1"/>
</dbReference>
<evidence type="ECO:0000259" key="2">
    <source>
        <dbReference type="PROSITE" id="PS50142"/>
    </source>
</evidence>
<dbReference type="PANTHER" id="PTHR14950:SF54">
    <property type="entry name" value="RNASE II-LIKE 1"/>
    <property type="match status" value="1"/>
</dbReference>
<keyword evidence="4" id="KW-1185">Reference proteome</keyword>
<accession>A0ABR0DM49</accession>
<dbReference type="Proteomes" id="UP001291926">
    <property type="component" value="Unassembled WGS sequence"/>
</dbReference>
<evidence type="ECO:0000313" key="3">
    <source>
        <dbReference type="EMBL" id="KAK4490294.1"/>
    </source>
</evidence>
<name>A0ABR0DM49_9LAMI</name>
<evidence type="ECO:0000313" key="4">
    <source>
        <dbReference type="Proteomes" id="UP001291926"/>
    </source>
</evidence>
<dbReference type="PROSITE" id="PS00517">
    <property type="entry name" value="RNASE_3_1"/>
    <property type="match status" value="1"/>
</dbReference>
<comment type="caution">
    <text evidence="3">The sequence shown here is derived from an EMBL/GenBank/DDBJ whole genome shotgun (WGS) entry which is preliminary data.</text>
</comment>
<dbReference type="Pfam" id="PF00636">
    <property type="entry name" value="Ribonuclease_3"/>
    <property type="match status" value="1"/>
</dbReference>
<reference evidence="3 4" key="1">
    <citation type="journal article" date="2023" name="bioRxiv">
        <title>Genome report: Whole genome sequence and annotation of Penstemon davidsonii.</title>
        <authorList>
            <person name="Ostevik K.L."/>
            <person name="Alabady M."/>
            <person name="Zhang M."/>
            <person name="Rausher M.D."/>
        </authorList>
    </citation>
    <scope>NUCLEOTIDE SEQUENCE [LARGE SCALE GENOMIC DNA]</scope>
    <source>
        <strain evidence="3">DNT005</strain>
        <tissue evidence="3">Whole leaf</tissue>
    </source>
</reference>
<dbReference type="InterPro" id="IPR000999">
    <property type="entry name" value="RNase_III_dom"/>
</dbReference>
<proteinExistence type="predicted"/>
<gene>
    <name evidence="3" type="ORF">RD792_000961</name>
</gene>
<dbReference type="Gene3D" id="1.10.1520.10">
    <property type="entry name" value="Ribonuclease III domain"/>
    <property type="match status" value="1"/>
</dbReference>
<dbReference type="PROSITE" id="PS50142">
    <property type="entry name" value="RNASE_3_2"/>
    <property type="match status" value="1"/>
</dbReference>
<dbReference type="SUPFAM" id="SSF69065">
    <property type="entry name" value="RNase III domain-like"/>
    <property type="match status" value="1"/>
</dbReference>
<keyword evidence="1" id="KW-0378">Hydrolase</keyword>